<evidence type="ECO:0000313" key="13">
    <source>
        <dbReference type="Proteomes" id="UP001292094"/>
    </source>
</evidence>
<evidence type="ECO:0000256" key="9">
    <source>
        <dbReference type="PROSITE-ProRule" id="PRU00042"/>
    </source>
</evidence>
<dbReference type="InterPro" id="IPR036236">
    <property type="entry name" value="Znf_C2H2_sf"/>
</dbReference>
<reference evidence="12" key="1">
    <citation type="submission" date="2023-11" db="EMBL/GenBank/DDBJ databases">
        <title>Genome assemblies of two species of porcelain crab, Petrolisthes cinctipes and Petrolisthes manimaculis (Anomura: Porcellanidae).</title>
        <authorList>
            <person name="Angst P."/>
        </authorList>
    </citation>
    <scope>NUCLEOTIDE SEQUENCE</scope>
    <source>
        <strain evidence="12">PB745_02</strain>
        <tissue evidence="12">Gill</tissue>
    </source>
</reference>
<feature type="domain" description="C2H2-type" evidence="11">
    <location>
        <begin position="66"/>
        <end position="93"/>
    </location>
</feature>
<evidence type="ECO:0000259" key="11">
    <source>
        <dbReference type="PROSITE" id="PS50157"/>
    </source>
</evidence>
<feature type="region of interest" description="Disordered" evidence="10">
    <location>
        <begin position="34"/>
        <end position="63"/>
    </location>
</feature>
<feature type="compositionally biased region" description="Polar residues" evidence="10">
    <location>
        <begin position="126"/>
        <end position="139"/>
    </location>
</feature>
<evidence type="ECO:0000256" key="1">
    <source>
        <dbReference type="ARBA" id="ARBA00004123"/>
    </source>
</evidence>
<evidence type="ECO:0000256" key="10">
    <source>
        <dbReference type="SAM" id="MobiDB-lite"/>
    </source>
</evidence>
<comment type="caution">
    <text evidence="12">The sequence shown here is derived from an EMBL/GenBank/DDBJ whole genome shotgun (WGS) entry which is preliminary data.</text>
</comment>
<organism evidence="12 13">
    <name type="scientific">Petrolisthes manimaculis</name>
    <dbReference type="NCBI Taxonomy" id="1843537"/>
    <lineage>
        <taxon>Eukaryota</taxon>
        <taxon>Metazoa</taxon>
        <taxon>Ecdysozoa</taxon>
        <taxon>Arthropoda</taxon>
        <taxon>Crustacea</taxon>
        <taxon>Multicrustacea</taxon>
        <taxon>Malacostraca</taxon>
        <taxon>Eumalacostraca</taxon>
        <taxon>Eucarida</taxon>
        <taxon>Decapoda</taxon>
        <taxon>Pleocyemata</taxon>
        <taxon>Anomura</taxon>
        <taxon>Galatheoidea</taxon>
        <taxon>Porcellanidae</taxon>
        <taxon>Petrolisthes</taxon>
    </lineage>
</organism>
<dbReference type="GO" id="GO:0001228">
    <property type="term" value="F:DNA-binding transcription activator activity, RNA polymerase II-specific"/>
    <property type="evidence" value="ECO:0007669"/>
    <property type="project" value="TreeGrafter"/>
</dbReference>
<proteinExistence type="predicted"/>
<dbReference type="InterPro" id="IPR052795">
    <property type="entry name" value="RREB1"/>
</dbReference>
<keyword evidence="8" id="KW-0539">Nucleus</keyword>
<dbReference type="FunFam" id="3.30.160.60:FF:002402">
    <property type="entry name" value="Zinc finger protein 347"/>
    <property type="match status" value="1"/>
</dbReference>
<evidence type="ECO:0000256" key="7">
    <source>
        <dbReference type="ARBA" id="ARBA00023163"/>
    </source>
</evidence>
<gene>
    <name evidence="12" type="ORF">Pmani_025407</name>
</gene>
<dbReference type="EMBL" id="JAWZYT010002717">
    <property type="protein sequence ID" value="KAK4302510.1"/>
    <property type="molecule type" value="Genomic_DNA"/>
</dbReference>
<keyword evidence="3" id="KW-0677">Repeat</keyword>
<feature type="compositionally biased region" description="Polar residues" evidence="10">
    <location>
        <begin position="43"/>
        <end position="61"/>
    </location>
</feature>
<evidence type="ECO:0000256" key="5">
    <source>
        <dbReference type="ARBA" id="ARBA00022833"/>
    </source>
</evidence>
<dbReference type="PROSITE" id="PS00028">
    <property type="entry name" value="ZINC_FINGER_C2H2_1"/>
    <property type="match status" value="1"/>
</dbReference>
<dbReference type="PANTHER" id="PTHR46451:SF1">
    <property type="entry name" value="RAS-RESPONSIVE ELEMENT-BINDING PROTEIN 1"/>
    <property type="match status" value="1"/>
</dbReference>
<sequence>MVVIDRHGVSGTSVTYWIFLFFRYGTTTTTTTTPATHRGFTSPHYNSATPTVRNKQGSLTGRTPRRPCNYCHKDFAFASDLERHMRIHTGEKPFACSLCPYRSSQRYNLLRHRRVHVAKDVEEWHPQQQHQPLPTSPQQAGKEEEEWSQPPLSPHQVVVVSKVGESQVTQHSPPPHTPPGSSPIHP</sequence>
<protein>
    <recommendedName>
        <fullName evidence="11">C2H2-type domain-containing protein</fullName>
    </recommendedName>
</protein>
<keyword evidence="5" id="KW-0862">Zinc</keyword>
<feature type="region of interest" description="Disordered" evidence="10">
    <location>
        <begin position="123"/>
        <end position="186"/>
    </location>
</feature>
<dbReference type="SUPFAM" id="SSF57667">
    <property type="entry name" value="beta-beta-alpha zinc fingers"/>
    <property type="match status" value="1"/>
</dbReference>
<dbReference type="SMART" id="SM00355">
    <property type="entry name" value="ZnF_C2H2"/>
    <property type="match status" value="2"/>
</dbReference>
<keyword evidence="2" id="KW-0479">Metal-binding</keyword>
<evidence type="ECO:0000256" key="4">
    <source>
        <dbReference type="ARBA" id="ARBA00022771"/>
    </source>
</evidence>
<evidence type="ECO:0000256" key="8">
    <source>
        <dbReference type="ARBA" id="ARBA00023242"/>
    </source>
</evidence>
<dbReference type="InterPro" id="IPR013087">
    <property type="entry name" value="Znf_C2H2_type"/>
</dbReference>
<dbReference type="PROSITE" id="PS50157">
    <property type="entry name" value="ZINC_FINGER_C2H2_2"/>
    <property type="match status" value="2"/>
</dbReference>
<dbReference type="Pfam" id="PF00096">
    <property type="entry name" value="zf-C2H2"/>
    <property type="match status" value="2"/>
</dbReference>
<evidence type="ECO:0000256" key="3">
    <source>
        <dbReference type="ARBA" id="ARBA00022737"/>
    </source>
</evidence>
<evidence type="ECO:0000256" key="2">
    <source>
        <dbReference type="ARBA" id="ARBA00022723"/>
    </source>
</evidence>
<dbReference type="PANTHER" id="PTHR46451">
    <property type="entry name" value="RAS-RESPONSIVE ELEMENT-BINDING PROTEIN 1"/>
    <property type="match status" value="1"/>
</dbReference>
<dbReference type="GO" id="GO:0005634">
    <property type="term" value="C:nucleus"/>
    <property type="evidence" value="ECO:0007669"/>
    <property type="project" value="UniProtKB-SubCell"/>
</dbReference>
<feature type="domain" description="C2H2-type" evidence="11">
    <location>
        <begin position="94"/>
        <end position="121"/>
    </location>
</feature>
<name>A0AAE1U172_9EUCA</name>
<comment type="subcellular location">
    <subcellularLocation>
        <location evidence="1">Nucleus</location>
    </subcellularLocation>
</comment>
<keyword evidence="6" id="KW-0805">Transcription regulation</keyword>
<dbReference type="Proteomes" id="UP001292094">
    <property type="component" value="Unassembled WGS sequence"/>
</dbReference>
<dbReference type="GO" id="GO:0008270">
    <property type="term" value="F:zinc ion binding"/>
    <property type="evidence" value="ECO:0007669"/>
    <property type="project" value="UniProtKB-KW"/>
</dbReference>
<evidence type="ECO:0000313" key="12">
    <source>
        <dbReference type="EMBL" id="KAK4302510.1"/>
    </source>
</evidence>
<evidence type="ECO:0000256" key="6">
    <source>
        <dbReference type="ARBA" id="ARBA00023015"/>
    </source>
</evidence>
<dbReference type="AlphaFoldDB" id="A0AAE1U172"/>
<keyword evidence="4 9" id="KW-0863">Zinc-finger</keyword>
<keyword evidence="7" id="KW-0804">Transcription</keyword>
<keyword evidence="13" id="KW-1185">Reference proteome</keyword>
<feature type="compositionally biased region" description="Low complexity" evidence="10">
    <location>
        <begin position="156"/>
        <end position="168"/>
    </location>
</feature>
<accession>A0AAE1U172</accession>
<feature type="compositionally biased region" description="Pro residues" evidence="10">
    <location>
        <begin position="172"/>
        <end position="186"/>
    </location>
</feature>
<dbReference type="GO" id="GO:0000978">
    <property type="term" value="F:RNA polymerase II cis-regulatory region sequence-specific DNA binding"/>
    <property type="evidence" value="ECO:0007669"/>
    <property type="project" value="TreeGrafter"/>
</dbReference>
<dbReference type="FunFam" id="3.30.160.60:FF:000395">
    <property type="entry name" value="zinc finger protein 513"/>
    <property type="match status" value="1"/>
</dbReference>
<dbReference type="Gene3D" id="3.30.160.60">
    <property type="entry name" value="Classic Zinc Finger"/>
    <property type="match status" value="2"/>
</dbReference>